<comment type="caution">
    <text evidence="1">The sequence shown here is derived from an EMBL/GenBank/DDBJ whole genome shotgun (WGS) entry which is preliminary data.</text>
</comment>
<dbReference type="EMBL" id="LBUU01000001">
    <property type="protein sequence ID" value="KKQ71153.1"/>
    <property type="molecule type" value="Genomic_DNA"/>
</dbReference>
<evidence type="ECO:0000313" key="1">
    <source>
        <dbReference type="EMBL" id="KKQ71153.1"/>
    </source>
</evidence>
<accession>A0A0G0JUG5</accession>
<reference evidence="1 2" key="1">
    <citation type="journal article" date="2015" name="Nature">
        <title>rRNA introns, odd ribosomes, and small enigmatic genomes across a large radiation of phyla.</title>
        <authorList>
            <person name="Brown C.T."/>
            <person name="Hug L.A."/>
            <person name="Thomas B.C."/>
            <person name="Sharon I."/>
            <person name="Castelle C.J."/>
            <person name="Singh A."/>
            <person name="Wilkins M.J."/>
            <person name="Williams K.H."/>
            <person name="Banfield J.F."/>
        </authorList>
    </citation>
    <scope>NUCLEOTIDE SEQUENCE [LARGE SCALE GENOMIC DNA]</scope>
</reference>
<dbReference type="AlphaFoldDB" id="A0A0G0JUG5"/>
<gene>
    <name evidence="1" type="ORF">US91_C0001G0080</name>
</gene>
<name>A0A0G0JUG5_9BACT</name>
<protein>
    <submittedName>
        <fullName evidence="1">Uncharacterized protein</fullName>
    </submittedName>
</protein>
<evidence type="ECO:0000313" key="2">
    <source>
        <dbReference type="Proteomes" id="UP000034022"/>
    </source>
</evidence>
<dbReference type="Proteomes" id="UP000034022">
    <property type="component" value="Unassembled WGS sequence"/>
</dbReference>
<sequence>MIPSKKKIDELKELVKRDFGVEWTDQEASDEAFNLLNFYDALGKFAMEDIQKYIDTGGEPSFAGPDYDKWLAEQAEIVKNIQADRKEVSKSKKRKG</sequence>
<organism evidence="1 2">
    <name type="scientific">Candidatus Falkowbacteria bacterium GW2011_GWE1_38_31</name>
    <dbReference type="NCBI Taxonomy" id="1618638"/>
    <lineage>
        <taxon>Bacteria</taxon>
        <taxon>Candidatus Falkowiibacteriota</taxon>
    </lineage>
</organism>
<proteinExistence type="predicted"/>